<dbReference type="AlphaFoldDB" id="A0A450TH34"/>
<evidence type="ECO:0000313" key="1">
    <source>
        <dbReference type="EMBL" id="VFJ66509.1"/>
    </source>
</evidence>
<sequence>MIEDPVVEEIRKYRAEHAARYGNDLKKICEALRKQEKESPKEFVDFGPKLLQIKQYGSQQSTMRSLE</sequence>
<dbReference type="EMBL" id="CAADFL010000467">
    <property type="protein sequence ID" value="VFK17218.1"/>
    <property type="molecule type" value="Genomic_DNA"/>
</dbReference>
<name>A0A450TH34_9GAMM</name>
<dbReference type="EMBL" id="CAADEZ010000471">
    <property type="protein sequence ID" value="VFJ68365.1"/>
    <property type="molecule type" value="Genomic_DNA"/>
</dbReference>
<dbReference type="EMBL" id="CAADFA010000427">
    <property type="protein sequence ID" value="VFJ66509.1"/>
    <property type="molecule type" value="Genomic_DNA"/>
</dbReference>
<reference evidence="1" key="1">
    <citation type="submission" date="2019-02" db="EMBL/GenBank/DDBJ databases">
        <authorList>
            <person name="Gruber-Vodicka R. H."/>
            <person name="Seah K. B. B."/>
        </authorList>
    </citation>
    <scope>NUCLEOTIDE SEQUENCE</scope>
    <source>
        <strain evidence="2">BECK_BZ163</strain>
        <strain evidence="3">BECK_BZ164</strain>
        <strain evidence="1">BECK_BZ165</strain>
    </source>
</reference>
<organism evidence="1">
    <name type="scientific">Candidatus Kentrum sp. FM</name>
    <dbReference type="NCBI Taxonomy" id="2126340"/>
    <lineage>
        <taxon>Bacteria</taxon>
        <taxon>Pseudomonadati</taxon>
        <taxon>Pseudomonadota</taxon>
        <taxon>Gammaproteobacteria</taxon>
        <taxon>Candidatus Kentrum</taxon>
    </lineage>
</organism>
<evidence type="ECO:0000313" key="3">
    <source>
        <dbReference type="EMBL" id="VFK17218.1"/>
    </source>
</evidence>
<proteinExistence type="predicted"/>
<protein>
    <submittedName>
        <fullName evidence="1">Uncharacterized protein</fullName>
    </submittedName>
</protein>
<evidence type="ECO:0000313" key="2">
    <source>
        <dbReference type="EMBL" id="VFJ68365.1"/>
    </source>
</evidence>
<gene>
    <name evidence="2" type="ORF">BECKFM1743A_GA0114220_104716</name>
    <name evidence="3" type="ORF">BECKFM1743B_GA0114221_104675</name>
    <name evidence="1" type="ORF">BECKFM1743C_GA0114222_104275</name>
</gene>
<accession>A0A450TH34</accession>